<keyword evidence="1" id="KW-1133">Transmembrane helix</keyword>
<protein>
    <submittedName>
        <fullName evidence="2">Uncharacterized protein</fullName>
    </submittedName>
</protein>
<dbReference type="EMBL" id="CAACVS010000214">
    <property type="protein sequence ID" value="VEU39303.1"/>
    <property type="molecule type" value="Genomic_DNA"/>
</dbReference>
<evidence type="ECO:0000313" key="3">
    <source>
        <dbReference type="Proteomes" id="UP000291116"/>
    </source>
</evidence>
<keyword evidence="3" id="KW-1185">Reference proteome</keyword>
<accession>A0A448ZB69</accession>
<feature type="transmembrane region" description="Helical" evidence="1">
    <location>
        <begin position="26"/>
        <end position="43"/>
    </location>
</feature>
<feature type="transmembrane region" description="Helical" evidence="1">
    <location>
        <begin position="63"/>
        <end position="83"/>
    </location>
</feature>
<organism evidence="2 3">
    <name type="scientific">Pseudo-nitzschia multistriata</name>
    <dbReference type="NCBI Taxonomy" id="183589"/>
    <lineage>
        <taxon>Eukaryota</taxon>
        <taxon>Sar</taxon>
        <taxon>Stramenopiles</taxon>
        <taxon>Ochrophyta</taxon>
        <taxon>Bacillariophyta</taxon>
        <taxon>Bacillariophyceae</taxon>
        <taxon>Bacillariophycidae</taxon>
        <taxon>Bacillariales</taxon>
        <taxon>Bacillariaceae</taxon>
        <taxon>Pseudo-nitzschia</taxon>
    </lineage>
</organism>
<dbReference type="AlphaFoldDB" id="A0A448ZB69"/>
<dbReference type="Proteomes" id="UP000291116">
    <property type="component" value="Unassembled WGS sequence"/>
</dbReference>
<keyword evidence="1" id="KW-0472">Membrane</keyword>
<name>A0A448ZB69_9STRA</name>
<proteinExistence type="predicted"/>
<keyword evidence="1" id="KW-0812">Transmembrane</keyword>
<evidence type="ECO:0000313" key="2">
    <source>
        <dbReference type="EMBL" id="VEU39303.1"/>
    </source>
</evidence>
<sequence>MVVIGIFATLVDHCLRSIFASSRIQSSIFLVASGISAGTLILLTDPACYSDDMELKCSVGDGAFYSIGSTVLYFISSLLLSWIPLQAKDQHNEDLNFVTQTRTSSESKSEIFEEPTFAHADTIHTEISPGEIFSENV</sequence>
<gene>
    <name evidence="2" type="ORF">PSNMU_V1.4_AUG-EV-PASAV3_0061660</name>
</gene>
<dbReference type="OrthoDB" id="51463at2759"/>
<reference evidence="2 3" key="1">
    <citation type="submission" date="2019-01" db="EMBL/GenBank/DDBJ databases">
        <authorList>
            <person name="Ferrante I. M."/>
        </authorList>
    </citation>
    <scope>NUCLEOTIDE SEQUENCE [LARGE SCALE GENOMIC DNA]</scope>
    <source>
        <strain evidence="2 3">B856</strain>
    </source>
</reference>
<evidence type="ECO:0000256" key="1">
    <source>
        <dbReference type="SAM" id="Phobius"/>
    </source>
</evidence>